<dbReference type="PANTHER" id="PTHR47495:SF1">
    <property type="entry name" value="BLL3820 PROTEIN"/>
    <property type="match status" value="1"/>
</dbReference>
<dbReference type="SMART" id="SM01008">
    <property type="entry name" value="Ald_Xan_dh_C"/>
    <property type="match status" value="1"/>
</dbReference>
<name>A0A373FE51_COMTE</name>
<proteinExistence type="predicted"/>
<dbReference type="PANTHER" id="PTHR47495">
    <property type="entry name" value="ALDEHYDE DEHYDROGENASE"/>
    <property type="match status" value="1"/>
</dbReference>
<dbReference type="SUPFAM" id="SSF56003">
    <property type="entry name" value="Molybdenum cofactor-binding domain"/>
    <property type="match status" value="2"/>
</dbReference>
<dbReference type="Pfam" id="PF02738">
    <property type="entry name" value="MoCoBD_1"/>
    <property type="match status" value="1"/>
</dbReference>
<dbReference type="OrthoDB" id="9767994at2"/>
<dbReference type="AlphaFoldDB" id="A0A373FE51"/>
<dbReference type="InterPro" id="IPR012368">
    <property type="entry name" value="OxRdtase_Mopterin-bd_su_IorB"/>
</dbReference>
<evidence type="ECO:0000313" key="2">
    <source>
        <dbReference type="EMBL" id="RGE42428.1"/>
    </source>
</evidence>
<dbReference type="InterPro" id="IPR046867">
    <property type="entry name" value="AldOxase/xan_DH_MoCoBD2"/>
</dbReference>
<dbReference type="PROSITE" id="PS51318">
    <property type="entry name" value="TAT"/>
    <property type="match status" value="1"/>
</dbReference>
<dbReference type="InterPro" id="IPR037165">
    <property type="entry name" value="AldOxase/xan_DH_Mopterin-bd_sf"/>
</dbReference>
<sequence length="746" mass="80385">MSRAKTIARRTFLVGSAAVLGGVAFGTYLVRRTPANPLLDDRQSGEAVFNPWVKIDANGITLIAPHTDLGQGARSMQAALIAEELDLDWGQFKVEPGPPSTAYFNTALADEQVPFVSTDTSTAAQVLRSTMGAMFKVLGLQLTGGSSSVPDSFQKLRMAGAVARETLKLAASRQSGVPADQLKTENGSVVLPDGKRLAYTALASDASTIEPVQNVALREPSQWRLIGKPMPRLDIVPKSTGTLQFGIDLRMEGMLHAAVKVNPRQGGKMLSFKSDAAAAMRGVKKIVPVSNGVAVIADNTWRAFQAANALQIEWGAAPYPAEQAEHWRAVSESFVSDRLDKMWRNDGDVEAALDASAINAEYRAPYLAHAPLEPLSALARYTPERVDIWVSSQVPRFAQEKVAQITGIKADAVHLHNQYCGGSFGHRLECENITLVAEIAKQMPGVPILLTFSREEDFAHDFPRQITMSRARGGIKNSQVDAFSLDIASVSATASQMKRLGMPLPGPDGQIPAGAWNLPYALPHFRMRAYRVPELAPTSSWRSVGASSAGFFADGFLDELIHAAGADPLQERLRLVNEPVARKVLEAVAAMSDWKGAKLGEGRGRGVAFVESFGVPCAQVIEVSKTEKGIRIDKVWVALDVGKIVDPVNFDNQVKGAVVWGLGHAMNCEITYADGKAQQTNFHAYQGMRLYQCPVIEVQGLEHGAKVRGSGEPPVPPAAPALANAIFAATGLRLREMPFSKHISFA</sequence>
<dbReference type="Gene3D" id="3.90.1170.50">
    <property type="entry name" value="Aldehyde oxidase/xanthine dehydrogenase, a/b hammerhead"/>
    <property type="match status" value="1"/>
</dbReference>
<evidence type="ECO:0000259" key="1">
    <source>
        <dbReference type="SMART" id="SM01008"/>
    </source>
</evidence>
<gene>
    <name evidence="2" type="ORF">DZC30_16800</name>
</gene>
<dbReference type="InterPro" id="IPR000674">
    <property type="entry name" value="Ald_Oxase/Xan_DH_a/b"/>
</dbReference>
<dbReference type="InterPro" id="IPR052516">
    <property type="entry name" value="N-heterocyclic_Hydroxylase"/>
</dbReference>
<dbReference type="EMBL" id="QURR01000023">
    <property type="protein sequence ID" value="RGE42428.1"/>
    <property type="molecule type" value="Genomic_DNA"/>
</dbReference>
<dbReference type="PIRSF" id="PIRSF036389">
    <property type="entry name" value="IOR_B"/>
    <property type="match status" value="1"/>
</dbReference>
<organism evidence="2 3">
    <name type="scientific">Comamonas testosteroni</name>
    <name type="common">Pseudomonas testosteroni</name>
    <dbReference type="NCBI Taxonomy" id="285"/>
    <lineage>
        <taxon>Bacteria</taxon>
        <taxon>Pseudomonadati</taxon>
        <taxon>Pseudomonadota</taxon>
        <taxon>Betaproteobacteria</taxon>
        <taxon>Burkholderiales</taxon>
        <taxon>Comamonadaceae</taxon>
        <taxon>Comamonas</taxon>
    </lineage>
</organism>
<dbReference type="Pfam" id="PF20256">
    <property type="entry name" value="MoCoBD_2"/>
    <property type="match status" value="1"/>
</dbReference>
<dbReference type="GO" id="GO:0016491">
    <property type="term" value="F:oxidoreductase activity"/>
    <property type="evidence" value="ECO:0007669"/>
    <property type="project" value="InterPro"/>
</dbReference>
<dbReference type="Proteomes" id="UP000261948">
    <property type="component" value="Unassembled WGS sequence"/>
</dbReference>
<keyword evidence="3" id="KW-1185">Reference proteome</keyword>
<evidence type="ECO:0000313" key="3">
    <source>
        <dbReference type="Proteomes" id="UP000261948"/>
    </source>
</evidence>
<reference evidence="2 3" key="1">
    <citation type="submission" date="2018-08" db="EMBL/GenBank/DDBJ databases">
        <title>Comamonas testosteroni strain SWCO2.</title>
        <authorList>
            <person name="Jiang N."/>
            <person name="Zhang X.Z."/>
        </authorList>
    </citation>
    <scope>NUCLEOTIDE SEQUENCE [LARGE SCALE GENOMIC DNA]</scope>
    <source>
        <strain evidence="2 3">SWCO2</strain>
    </source>
</reference>
<feature type="domain" description="Aldehyde oxidase/xanthine dehydrogenase a/b hammerhead" evidence="1">
    <location>
        <begin position="240"/>
        <end position="318"/>
    </location>
</feature>
<dbReference type="Gene3D" id="3.30.365.10">
    <property type="entry name" value="Aldehyde oxidase/xanthine dehydrogenase, molybdopterin binding domain"/>
    <property type="match status" value="4"/>
</dbReference>
<protein>
    <submittedName>
        <fullName evidence="2">Xanthine dehydrogenase family protein molybdopterin-binding subunit</fullName>
    </submittedName>
</protein>
<dbReference type="InterPro" id="IPR008274">
    <property type="entry name" value="AldOxase/xan_DH_MoCoBD1"/>
</dbReference>
<dbReference type="InterPro" id="IPR006311">
    <property type="entry name" value="TAT_signal"/>
</dbReference>
<accession>A0A373FE51</accession>
<comment type="caution">
    <text evidence="2">The sequence shown here is derived from an EMBL/GenBank/DDBJ whole genome shotgun (WGS) entry which is preliminary data.</text>
</comment>